<evidence type="ECO:0000256" key="1">
    <source>
        <dbReference type="ARBA" id="ARBA00004193"/>
    </source>
</evidence>
<dbReference type="EMBL" id="BAABME010014924">
    <property type="protein sequence ID" value="GAA0138332.1"/>
    <property type="molecule type" value="Genomic_DNA"/>
</dbReference>
<dbReference type="Proteomes" id="UP001454036">
    <property type="component" value="Unassembled WGS sequence"/>
</dbReference>
<dbReference type="SUPFAM" id="SSF56112">
    <property type="entry name" value="Protein kinase-like (PK-like)"/>
    <property type="match status" value="1"/>
</dbReference>
<dbReference type="PANTHER" id="PTHR47985:SF4">
    <property type="entry name" value="SERINE_THREONINE-PROTEIN KINASE PBL27"/>
    <property type="match status" value="1"/>
</dbReference>
<dbReference type="InterPro" id="IPR000719">
    <property type="entry name" value="Prot_kinase_dom"/>
</dbReference>
<evidence type="ECO:0000313" key="7">
    <source>
        <dbReference type="Proteomes" id="UP001454036"/>
    </source>
</evidence>
<keyword evidence="3" id="KW-0472">Membrane</keyword>
<comment type="caution">
    <text evidence="6">The sequence shown here is derived from an EMBL/GenBank/DDBJ whole genome shotgun (WGS) entry which is preliminary data.</text>
</comment>
<feature type="domain" description="Protein kinase" evidence="5">
    <location>
        <begin position="69"/>
        <end position="160"/>
    </location>
</feature>
<accession>A0AAV3NHI7</accession>
<name>A0AAV3NHI7_LITER</name>
<dbReference type="AlphaFoldDB" id="A0AAV3NHI7"/>
<keyword evidence="2" id="KW-0808">Transferase</keyword>
<comment type="subcellular location">
    <subcellularLocation>
        <location evidence="1">Cell membrane</location>
        <topology evidence="1">Lipid-anchor</topology>
    </subcellularLocation>
</comment>
<dbReference type="Gene3D" id="3.30.200.20">
    <property type="entry name" value="Phosphorylase Kinase, domain 1"/>
    <property type="match status" value="1"/>
</dbReference>
<dbReference type="InterPro" id="IPR011009">
    <property type="entry name" value="Kinase-like_dom_sf"/>
</dbReference>
<dbReference type="Pfam" id="PF07714">
    <property type="entry name" value="PK_Tyr_Ser-Thr"/>
    <property type="match status" value="1"/>
</dbReference>
<evidence type="ECO:0000256" key="2">
    <source>
        <dbReference type="ARBA" id="ARBA00022527"/>
    </source>
</evidence>
<keyword evidence="4" id="KW-0449">Lipoprotein</keyword>
<dbReference type="FunFam" id="3.30.200.20:FF:000466">
    <property type="entry name" value="Putative LRR receptor-like serine/threonine-protein kinase"/>
    <property type="match status" value="1"/>
</dbReference>
<gene>
    <name evidence="6" type="ORF">LIER_34921</name>
</gene>
<organism evidence="6 7">
    <name type="scientific">Lithospermum erythrorhizon</name>
    <name type="common">Purple gromwell</name>
    <name type="synonym">Lithospermum officinale var. erythrorhizon</name>
    <dbReference type="NCBI Taxonomy" id="34254"/>
    <lineage>
        <taxon>Eukaryota</taxon>
        <taxon>Viridiplantae</taxon>
        <taxon>Streptophyta</taxon>
        <taxon>Embryophyta</taxon>
        <taxon>Tracheophyta</taxon>
        <taxon>Spermatophyta</taxon>
        <taxon>Magnoliopsida</taxon>
        <taxon>eudicotyledons</taxon>
        <taxon>Gunneridae</taxon>
        <taxon>Pentapetalae</taxon>
        <taxon>asterids</taxon>
        <taxon>lamiids</taxon>
        <taxon>Boraginales</taxon>
        <taxon>Boraginaceae</taxon>
        <taxon>Boraginoideae</taxon>
        <taxon>Lithospermeae</taxon>
        <taxon>Lithospermum</taxon>
    </lineage>
</organism>
<keyword evidence="2" id="KW-0723">Serine/threonine-protein kinase</keyword>
<protein>
    <recommendedName>
        <fullName evidence="5">Protein kinase domain-containing protein</fullName>
    </recommendedName>
</protein>
<evidence type="ECO:0000259" key="5">
    <source>
        <dbReference type="PROSITE" id="PS50011"/>
    </source>
</evidence>
<sequence>MMNCFPCFEKSEKNDQNINDVPVAQPKYPRTPTPQPRVFENYDANNVVTSDIEARSFTFRELATATKNFRHECSLGECIFGRIYKGTLQPDGEVVSVKRLDKNRIHGNKEFLLEVYMLSLLSHSNLHNLLGYCADGDQRLLVYEFMPMGTLEEHLLGTSK</sequence>
<evidence type="ECO:0000313" key="6">
    <source>
        <dbReference type="EMBL" id="GAA0138332.1"/>
    </source>
</evidence>
<dbReference type="GO" id="GO:0005524">
    <property type="term" value="F:ATP binding"/>
    <property type="evidence" value="ECO:0007669"/>
    <property type="project" value="InterPro"/>
</dbReference>
<evidence type="ECO:0000256" key="4">
    <source>
        <dbReference type="ARBA" id="ARBA00023288"/>
    </source>
</evidence>
<keyword evidence="7" id="KW-1185">Reference proteome</keyword>
<evidence type="ECO:0000256" key="3">
    <source>
        <dbReference type="ARBA" id="ARBA00023136"/>
    </source>
</evidence>
<dbReference type="PANTHER" id="PTHR47985">
    <property type="entry name" value="OS07G0668900 PROTEIN"/>
    <property type="match status" value="1"/>
</dbReference>
<keyword evidence="2" id="KW-0418">Kinase</keyword>
<dbReference type="GO" id="GO:0005886">
    <property type="term" value="C:plasma membrane"/>
    <property type="evidence" value="ECO:0007669"/>
    <property type="project" value="UniProtKB-SubCell"/>
</dbReference>
<proteinExistence type="predicted"/>
<dbReference type="GO" id="GO:0004674">
    <property type="term" value="F:protein serine/threonine kinase activity"/>
    <property type="evidence" value="ECO:0007669"/>
    <property type="project" value="UniProtKB-KW"/>
</dbReference>
<dbReference type="PROSITE" id="PS50011">
    <property type="entry name" value="PROTEIN_KINASE_DOM"/>
    <property type="match status" value="1"/>
</dbReference>
<reference evidence="6 7" key="1">
    <citation type="submission" date="2024-01" db="EMBL/GenBank/DDBJ databases">
        <title>The complete chloroplast genome sequence of Lithospermum erythrorhizon: insights into the phylogenetic relationship among Boraginaceae species and the maternal lineages of purple gromwells.</title>
        <authorList>
            <person name="Okada T."/>
            <person name="Watanabe K."/>
        </authorList>
    </citation>
    <scope>NUCLEOTIDE SEQUENCE [LARGE SCALE GENOMIC DNA]</scope>
</reference>
<dbReference type="InterPro" id="IPR001245">
    <property type="entry name" value="Ser-Thr/Tyr_kinase_cat_dom"/>
</dbReference>